<sequence>MDIDEDKIDEAALALMYLTLHDHYRVWKQIDWEVTNRLHDKGLICDPVGKAKSVVLTDEGLKQSEELFNKLFSKDK</sequence>
<comment type="caution">
    <text evidence="2">The sequence shown here is derived from an EMBL/GenBank/DDBJ whole genome shotgun (WGS) entry which is preliminary data.</text>
</comment>
<keyword evidence="3" id="KW-1185">Reference proteome</keyword>
<dbReference type="Pfam" id="PF20008">
    <property type="entry name" value="DUF6429"/>
    <property type="match status" value="1"/>
</dbReference>
<feature type="domain" description="DUF6429" evidence="1">
    <location>
        <begin position="4"/>
        <end position="74"/>
    </location>
</feature>
<dbReference type="RefSeq" id="WP_315948530.1">
    <property type="nucleotide sequence ID" value="NZ_JAWCUA010000010.1"/>
</dbReference>
<dbReference type="InterPro" id="IPR045489">
    <property type="entry name" value="DUF6429"/>
</dbReference>
<dbReference type="EMBL" id="JAWCUA010000010">
    <property type="protein sequence ID" value="MDU0114848.1"/>
    <property type="molecule type" value="Genomic_DNA"/>
</dbReference>
<protein>
    <submittedName>
        <fullName evidence="2">DUF6429 family protein</fullName>
    </submittedName>
</protein>
<evidence type="ECO:0000313" key="2">
    <source>
        <dbReference type="EMBL" id="MDU0114848.1"/>
    </source>
</evidence>
<gene>
    <name evidence="2" type="ORF">RT723_17985</name>
</gene>
<reference evidence="2 3" key="1">
    <citation type="submission" date="2023-10" db="EMBL/GenBank/DDBJ databases">
        <title>Psychrosphaera aquimaarina strain SW33 isolated from seawater.</title>
        <authorList>
            <person name="Bayburt H."/>
            <person name="Kim J.M."/>
            <person name="Choi B.J."/>
            <person name="Jeon C.O."/>
        </authorList>
    </citation>
    <scope>NUCLEOTIDE SEQUENCE [LARGE SCALE GENOMIC DNA]</scope>
    <source>
        <strain evidence="2 3">KCTC 52743</strain>
    </source>
</reference>
<dbReference type="Proteomes" id="UP001257914">
    <property type="component" value="Unassembled WGS sequence"/>
</dbReference>
<accession>A0ABU3R6C0</accession>
<evidence type="ECO:0000313" key="3">
    <source>
        <dbReference type="Proteomes" id="UP001257914"/>
    </source>
</evidence>
<name>A0ABU3R6C0_9GAMM</name>
<organism evidence="2 3">
    <name type="scientific">Psychrosphaera aquimarina</name>
    <dbReference type="NCBI Taxonomy" id="2044854"/>
    <lineage>
        <taxon>Bacteria</taxon>
        <taxon>Pseudomonadati</taxon>
        <taxon>Pseudomonadota</taxon>
        <taxon>Gammaproteobacteria</taxon>
        <taxon>Alteromonadales</taxon>
        <taxon>Pseudoalteromonadaceae</taxon>
        <taxon>Psychrosphaera</taxon>
    </lineage>
</organism>
<proteinExistence type="predicted"/>
<evidence type="ECO:0000259" key="1">
    <source>
        <dbReference type="Pfam" id="PF20008"/>
    </source>
</evidence>